<dbReference type="Proteomes" id="UP000002219">
    <property type="component" value="Chromosome 1"/>
</dbReference>
<accession>D7B1H2</accession>
<evidence type="ECO:0000313" key="2">
    <source>
        <dbReference type="EMBL" id="ADH66563.1"/>
    </source>
</evidence>
<name>D7B1H2_NOCDD</name>
<feature type="transmembrane region" description="Helical" evidence="1">
    <location>
        <begin position="160"/>
        <end position="183"/>
    </location>
</feature>
<evidence type="ECO:0000256" key="1">
    <source>
        <dbReference type="SAM" id="Phobius"/>
    </source>
</evidence>
<evidence type="ECO:0008006" key="4">
    <source>
        <dbReference type="Google" id="ProtNLM"/>
    </source>
</evidence>
<keyword evidence="1" id="KW-1133">Transmembrane helix</keyword>
<feature type="transmembrane region" description="Helical" evidence="1">
    <location>
        <begin position="328"/>
        <end position="349"/>
    </location>
</feature>
<reference evidence="2 3" key="1">
    <citation type="journal article" date="2010" name="Stand. Genomic Sci.">
        <title>Complete genome sequence of Nocardiopsis dassonvillei type strain (IMRU 509).</title>
        <authorList>
            <person name="Sun H."/>
            <person name="Lapidus A."/>
            <person name="Nolan M."/>
            <person name="Lucas S."/>
            <person name="Del Rio T.G."/>
            <person name="Tice H."/>
            <person name="Cheng J.F."/>
            <person name="Tapia R."/>
            <person name="Han C."/>
            <person name="Goodwin L."/>
            <person name="Pitluck S."/>
            <person name="Pagani I."/>
            <person name="Ivanova N."/>
            <person name="Mavromatis K."/>
            <person name="Mikhailova N."/>
            <person name="Pati A."/>
            <person name="Chen A."/>
            <person name="Palaniappan K."/>
            <person name="Land M."/>
            <person name="Hauser L."/>
            <person name="Chang Y.J."/>
            <person name="Jeffries C.D."/>
            <person name="Djao O.D."/>
            <person name="Rohde M."/>
            <person name="Sikorski J."/>
            <person name="Goker M."/>
            <person name="Woyke T."/>
            <person name="Bristow J."/>
            <person name="Eisen J.A."/>
            <person name="Markowitz V."/>
            <person name="Hugenholtz P."/>
            <person name="Kyrpides N.C."/>
            <person name="Klenk H.P."/>
        </authorList>
    </citation>
    <scope>NUCLEOTIDE SEQUENCE [LARGE SCALE GENOMIC DNA]</scope>
    <source>
        <strain evidence="3">ATCC 23218 / DSM 43111 / CIP 107115 / JCM 7437 / KCTC 9190 / NBRC 14626 / NCTC 10488 / NRRL B-5397 / IMRU 509</strain>
    </source>
</reference>
<dbReference type="HOGENOM" id="CLU_025319_0_0_11"/>
<feature type="transmembrane region" description="Helical" evidence="1">
    <location>
        <begin position="377"/>
        <end position="404"/>
    </location>
</feature>
<dbReference type="OrthoDB" id="2955510at2"/>
<organism evidence="2 3">
    <name type="scientific">Nocardiopsis dassonvillei (strain ATCC 23218 / DSM 43111 / CIP 107115 / JCM 7437 / KCTC 9190 / NBRC 14626 / NCTC 10488 / NRRL B-5397 / IMRU 509)</name>
    <name type="common">Actinomadura dassonvillei</name>
    <dbReference type="NCBI Taxonomy" id="446468"/>
    <lineage>
        <taxon>Bacteria</taxon>
        <taxon>Bacillati</taxon>
        <taxon>Actinomycetota</taxon>
        <taxon>Actinomycetes</taxon>
        <taxon>Streptosporangiales</taxon>
        <taxon>Nocardiopsidaceae</taxon>
        <taxon>Nocardiopsis</taxon>
    </lineage>
</organism>
<gene>
    <name evidence="2" type="ordered locus">Ndas_1122</name>
</gene>
<feature type="transmembrane region" description="Helical" evidence="1">
    <location>
        <begin position="230"/>
        <end position="253"/>
    </location>
</feature>
<feature type="transmembrane region" description="Helical" evidence="1">
    <location>
        <begin position="49"/>
        <end position="70"/>
    </location>
</feature>
<dbReference type="eggNOG" id="ENOG502Z89R">
    <property type="taxonomic scope" value="Bacteria"/>
</dbReference>
<feature type="transmembrane region" description="Helical" evidence="1">
    <location>
        <begin position="126"/>
        <end position="148"/>
    </location>
</feature>
<keyword evidence="1" id="KW-0472">Membrane</keyword>
<dbReference type="RefSeq" id="WP_013152170.1">
    <property type="nucleotide sequence ID" value="NC_014210.1"/>
</dbReference>
<feature type="transmembrane region" description="Helical" evidence="1">
    <location>
        <begin position="91"/>
        <end position="120"/>
    </location>
</feature>
<evidence type="ECO:0000313" key="3">
    <source>
        <dbReference type="Proteomes" id="UP000002219"/>
    </source>
</evidence>
<dbReference type="EMBL" id="CP002040">
    <property type="protein sequence ID" value="ADH66563.1"/>
    <property type="molecule type" value="Genomic_DNA"/>
</dbReference>
<dbReference type="GeneID" id="91489207"/>
<protein>
    <recommendedName>
        <fullName evidence="4">ABC-2 type transport system permease protein</fullName>
    </recommendedName>
</protein>
<feature type="transmembrane region" description="Helical" evidence="1">
    <location>
        <begin position="410"/>
        <end position="431"/>
    </location>
</feature>
<feature type="transmembrane region" description="Helical" evidence="1">
    <location>
        <begin position="21"/>
        <end position="43"/>
    </location>
</feature>
<proteinExistence type="predicted"/>
<feature type="transmembrane region" description="Helical" evidence="1">
    <location>
        <begin position="452"/>
        <end position="472"/>
    </location>
</feature>
<dbReference type="KEGG" id="nda:Ndas_1122"/>
<feature type="transmembrane region" description="Helical" evidence="1">
    <location>
        <begin position="478"/>
        <end position="498"/>
    </location>
</feature>
<keyword evidence="3" id="KW-1185">Reference proteome</keyword>
<dbReference type="AlphaFoldDB" id="D7B1H2"/>
<keyword evidence="1" id="KW-0812">Transmembrane</keyword>
<sequence length="553" mass="58512">MAGLLIRLKFTLLRHSVTGMRLFGIALVVGGTALTWYLAVAAASDGVRADLLCLAFAVWAVGWMLGPTVANGTGVLRSQYFALLPLDRRRVGALLLVTMFVDVGPAVTLLALGALVWHALALDPSALVVAVPGVLVLWVFVVTLSRLVFRALGAAMHSRLGMEIASVQWGLILAGLFFGWIAVQPAFQATLSLRENGLGEGVVGTVLAALPTSWPVLAVQAAAAGSWPAAAAWLGGFALLTVAMVTVTCVLLAPRVAARGVRRRRGPGGGALTRRAFALLPDSPLGAVVARELRQWWRDPWRGLELRASLWAALFTGLLAWPTDLYAFFSPFAGVIAAFVMALATSNMYGHDGTALWLSVVGQDRDTLRADVRGRQIAILLLIAPAATVLSAVFIVAAGAHWAWPLVLTGLAAFFGVGSGLALLLSVVALSPGVDPQLRVDANDSGDNTVQVWIALAALPVLCAPSVLAAVFLSLWGLPWLAVPVGVLNGGFVAWLLGRVAYRRLEARLPETFTRIRYGREVALQTVSERGGWLDLLERSAIEGNSETKPTGS</sequence>
<dbReference type="STRING" id="446468.Ndas_1122"/>
<feature type="transmembrane region" description="Helical" evidence="1">
    <location>
        <begin position="304"/>
        <end position="322"/>
    </location>
</feature>